<dbReference type="InterPro" id="IPR040023">
    <property type="entry name" value="WBP4"/>
</dbReference>
<dbReference type="InterPro" id="IPR001202">
    <property type="entry name" value="WW_dom"/>
</dbReference>
<dbReference type="Gene3D" id="2.20.70.10">
    <property type="match status" value="1"/>
</dbReference>
<evidence type="ECO:0000313" key="8">
    <source>
        <dbReference type="EMBL" id="KAK8728795.1"/>
    </source>
</evidence>
<dbReference type="PANTHER" id="PTHR13173:SF10">
    <property type="entry name" value="WW DOMAIN-BINDING PROTEIN 4"/>
    <property type="match status" value="1"/>
</dbReference>
<dbReference type="CDD" id="cd00201">
    <property type="entry name" value="WW"/>
    <property type="match status" value="1"/>
</dbReference>
<dbReference type="GO" id="GO:0071011">
    <property type="term" value="C:precatalytic spliceosome"/>
    <property type="evidence" value="ECO:0007669"/>
    <property type="project" value="TreeGrafter"/>
</dbReference>
<dbReference type="GO" id="GO:0008270">
    <property type="term" value="F:zinc ion binding"/>
    <property type="evidence" value="ECO:0007669"/>
    <property type="project" value="UniProtKB-KW"/>
</dbReference>
<protein>
    <recommendedName>
        <fullName evidence="10">WW domain-binding protein 4</fullName>
    </recommendedName>
</protein>
<dbReference type="SUPFAM" id="SSF51045">
    <property type="entry name" value="WW domain"/>
    <property type="match status" value="1"/>
</dbReference>
<evidence type="ECO:0000259" key="7">
    <source>
        <dbReference type="PROSITE" id="PS50171"/>
    </source>
</evidence>
<gene>
    <name evidence="8" type="ORF">OTU49_008944</name>
</gene>
<dbReference type="PANTHER" id="PTHR13173">
    <property type="entry name" value="WW DOMAIN BINDING PROTEIN 4"/>
    <property type="match status" value="1"/>
</dbReference>
<dbReference type="SMART" id="SM00456">
    <property type="entry name" value="WW"/>
    <property type="match status" value="1"/>
</dbReference>
<dbReference type="EMBL" id="JARKIK010000070">
    <property type="protein sequence ID" value="KAK8728794.1"/>
    <property type="molecule type" value="Genomic_DNA"/>
</dbReference>
<organism evidence="8 9">
    <name type="scientific">Cherax quadricarinatus</name>
    <name type="common">Australian red claw crayfish</name>
    <dbReference type="NCBI Taxonomy" id="27406"/>
    <lineage>
        <taxon>Eukaryota</taxon>
        <taxon>Metazoa</taxon>
        <taxon>Ecdysozoa</taxon>
        <taxon>Arthropoda</taxon>
        <taxon>Crustacea</taxon>
        <taxon>Multicrustacea</taxon>
        <taxon>Malacostraca</taxon>
        <taxon>Eumalacostraca</taxon>
        <taxon>Eucarida</taxon>
        <taxon>Decapoda</taxon>
        <taxon>Pleocyemata</taxon>
        <taxon>Astacidea</taxon>
        <taxon>Parastacoidea</taxon>
        <taxon>Parastacidae</taxon>
        <taxon>Cherax</taxon>
    </lineage>
</organism>
<evidence type="ECO:0000256" key="2">
    <source>
        <dbReference type="ARBA" id="ARBA00022723"/>
    </source>
</evidence>
<reference evidence="8 9" key="1">
    <citation type="journal article" date="2024" name="BMC Genomics">
        <title>Genome assembly of redclaw crayfish (Cherax quadricarinatus) provides insights into its immune adaptation and hypoxia tolerance.</title>
        <authorList>
            <person name="Liu Z."/>
            <person name="Zheng J."/>
            <person name="Li H."/>
            <person name="Fang K."/>
            <person name="Wang S."/>
            <person name="He J."/>
            <person name="Zhou D."/>
            <person name="Weng S."/>
            <person name="Chi M."/>
            <person name="Gu Z."/>
            <person name="He J."/>
            <person name="Li F."/>
            <person name="Wang M."/>
        </authorList>
    </citation>
    <scope>NUCLEOTIDE SEQUENCE [LARGE SCALE GENOMIC DNA]</scope>
    <source>
        <strain evidence="8">ZL_2023a</strain>
    </source>
</reference>
<keyword evidence="4" id="KW-0862">Zinc</keyword>
<name>A0AAW0WCQ6_CHEQU</name>
<comment type="caution">
    <text evidence="8">The sequence shown here is derived from an EMBL/GenBank/DDBJ whole genome shotgun (WGS) entry which is preliminary data.</text>
</comment>
<evidence type="ECO:0000259" key="6">
    <source>
        <dbReference type="PROSITE" id="PS50020"/>
    </source>
</evidence>
<feature type="domain" description="Matrin-type" evidence="7">
    <location>
        <begin position="11"/>
        <end position="42"/>
    </location>
</feature>
<dbReference type="GO" id="GO:0003723">
    <property type="term" value="F:RNA binding"/>
    <property type="evidence" value="ECO:0007669"/>
    <property type="project" value="TreeGrafter"/>
</dbReference>
<dbReference type="SUPFAM" id="SSF57667">
    <property type="entry name" value="beta-beta-alpha zinc fingers"/>
    <property type="match status" value="1"/>
</dbReference>
<dbReference type="InterPro" id="IPR000690">
    <property type="entry name" value="Matrin/U1-C_Znf_C2H2"/>
</dbReference>
<dbReference type="InterPro" id="IPR013085">
    <property type="entry name" value="U1-CZ_Znf_C2H2"/>
</dbReference>
<dbReference type="Pfam" id="PF00397">
    <property type="entry name" value="WW"/>
    <property type="match status" value="1"/>
</dbReference>
<dbReference type="SMART" id="SM00451">
    <property type="entry name" value="ZnF_U1"/>
    <property type="match status" value="1"/>
</dbReference>
<dbReference type="Gene3D" id="3.30.160.60">
    <property type="entry name" value="Classic Zinc Finger"/>
    <property type="match status" value="1"/>
</dbReference>
<dbReference type="PROSITE" id="PS50171">
    <property type="entry name" value="ZF_MATRIN"/>
    <property type="match status" value="1"/>
</dbReference>
<evidence type="ECO:0000256" key="3">
    <source>
        <dbReference type="ARBA" id="ARBA00022771"/>
    </source>
</evidence>
<evidence type="ECO:0008006" key="10">
    <source>
        <dbReference type="Google" id="ProtNLM"/>
    </source>
</evidence>
<dbReference type="PROSITE" id="PS50020">
    <property type="entry name" value="WW_DOMAIN_2"/>
    <property type="match status" value="1"/>
</dbReference>
<proteinExistence type="predicted"/>
<dbReference type="GO" id="GO:0000398">
    <property type="term" value="P:mRNA splicing, via spliceosome"/>
    <property type="evidence" value="ECO:0007669"/>
    <property type="project" value="InterPro"/>
</dbReference>
<dbReference type="Proteomes" id="UP001445076">
    <property type="component" value="Unassembled WGS sequence"/>
</dbReference>
<evidence type="ECO:0000313" key="9">
    <source>
        <dbReference type="Proteomes" id="UP001445076"/>
    </source>
</evidence>
<feature type="domain" description="WW" evidence="6">
    <location>
        <begin position="117"/>
        <end position="150"/>
    </location>
</feature>
<keyword evidence="3" id="KW-0863">Zinc-finger</keyword>
<dbReference type="EMBL" id="JARKIK010000070">
    <property type="protein sequence ID" value="KAK8728795.1"/>
    <property type="molecule type" value="Genomic_DNA"/>
</dbReference>
<evidence type="ECO:0000256" key="1">
    <source>
        <dbReference type="ARBA" id="ARBA00004123"/>
    </source>
</evidence>
<evidence type="ECO:0000256" key="4">
    <source>
        <dbReference type="ARBA" id="ARBA00022833"/>
    </source>
</evidence>
<dbReference type="InterPro" id="IPR036236">
    <property type="entry name" value="Znf_C2H2_sf"/>
</dbReference>
<reference evidence="8" key="2">
    <citation type="submission" date="2024-01" db="EMBL/GenBank/DDBJ databases">
        <authorList>
            <person name="He J."/>
            <person name="Wang M."/>
            <person name="Zheng J."/>
            <person name="Liu Z."/>
        </authorList>
    </citation>
    <scope>NUCLEOTIDE SEQUENCE</scope>
    <source>
        <strain evidence="8">ZL_2023a</strain>
        <tissue evidence="8">Muscle</tissue>
    </source>
</reference>
<evidence type="ECO:0000256" key="5">
    <source>
        <dbReference type="ARBA" id="ARBA00023242"/>
    </source>
</evidence>
<accession>A0AAW0WCQ6</accession>
<keyword evidence="9" id="KW-1185">Reference proteome</keyword>
<dbReference type="Pfam" id="PF06220">
    <property type="entry name" value="zf-U1"/>
    <property type="match status" value="1"/>
</dbReference>
<dbReference type="AlphaFoldDB" id="A0AAW0WCQ6"/>
<sequence length="287" mass="32691">MSEYWKSNPRKFCDFCKCWIADNKPSIEFHERGKRHKENVQVRLAEMGRKGQEEYEAKQQEGDFLKAMEEAALKAYKNDIEVNPDLTGAKISEVAAASNAEIVVGKKKAVEVKVPELPVKKKWYEAKSPEGYTYYWNTESGESTWNVPKEGFLALIEQEKQSKTSECVSNISNNESRVTAPEEPCNNSTSVTSRPVLYGPAAKAEAYSSWQQVQVEPQQSVDYQLPQIVEEGYYGPEVSFKNPEVSFTEKTVTLPSMDKNSSENVGFKKRKAIQDNKKCMRRRNDDL</sequence>
<dbReference type="InterPro" id="IPR003604">
    <property type="entry name" value="Matrin/U1-like-C_Znf_C2H2"/>
</dbReference>
<dbReference type="InterPro" id="IPR036020">
    <property type="entry name" value="WW_dom_sf"/>
</dbReference>
<keyword evidence="2" id="KW-0479">Metal-binding</keyword>
<comment type="subcellular location">
    <subcellularLocation>
        <location evidence="1">Nucleus</location>
    </subcellularLocation>
</comment>
<dbReference type="PROSITE" id="PS01159">
    <property type="entry name" value="WW_DOMAIN_1"/>
    <property type="match status" value="1"/>
</dbReference>
<keyword evidence="5" id="KW-0539">Nucleus</keyword>